<evidence type="ECO:0000256" key="3">
    <source>
        <dbReference type="ARBA" id="ARBA00022603"/>
    </source>
</evidence>
<dbReference type="InterPro" id="IPR012901">
    <property type="entry name" value="CARME"/>
</dbReference>
<evidence type="ECO:0000256" key="2">
    <source>
        <dbReference type="ARBA" id="ARBA00012003"/>
    </source>
</evidence>
<keyword evidence="4" id="KW-0808">Transferase</keyword>
<dbReference type="SUPFAM" id="SSF53335">
    <property type="entry name" value="S-adenosyl-L-methionine-dependent methyltransferases"/>
    <property type="match status" value="1"/>
</dbReference>
<dbReference type="EC" id="2.1.1.22" evidence="2"/>
<dbReference type="GO" id="GO:0032259">
    <property type="term" value="P:methylation"/>
    <property type="evidence" value="ECO:0007669"/>
    <property type="project" value="UniProtKB-KW"/>
</dbReference>
<dbReference type="EMBL" id="JAHFXF010000480">
    <property type="protein sequence ID" value="KAG9686992.1"/>
    <property type="molecule type" value="Genomic_DNA"/>
</dbReference>
<protein>
    <recommendedName>
        <fullName evidence="2">carnosine N-methyltransferase</fullName>
        <ecNumber evidence="2">2.1.1.22</ecNumber>
    </recommendedName>
</protein>
<accession>A0A9P8J633</accession>
<feature type="region of interest" description="Disordered" evidence="6">
    <location>
        <begin position="340"/>
        <end position="368"/>
    </location>
</feature>
<evidence type="ECO:0000313" key="8">
    <source>
        <dbReference type="Proteomes" id="UP000779574"/>
    </source>
</evidence>
<comment type="caution">
    <text evidence="7">The sequence shown here is derived from an EMBL/GenBank/DDBJ whole genome shotgun (WGS) entry which is preliminary data.</text>
</comment>
<dbReference type="Gene3D" id="3.40.50.150">
    <property type="entry name" value="Vaccinia Virus protein VP39"/>
    <property type="match status" value="1"/>
</dbReference>
<keyword evidence="3" id="KW-0489">Methyltransferase</keyword>
<dbReference type="AlphaFoldDB" id="A0A9P8J633"/>
<sequence length="426" mass="47886">MDGMDEEMLVHCQDVAEEEEGSEIDPLSDPEERRVLFAALDSFRQYRQAAHYNITHLRRQSFYSLPLAHMELLASEPFSLPKTLDAVDAAIDVNADIAEIVLALGLNMYGIDPESTEWHGAATSQDMDKVRSTIRQLYRDWAAEGDPEREACCGPILAGLNRAFKDISPAKRSHVSVLVPGAGLGRLAFEICNAGYAMEGNEISYHQLLVSNWILNYTSGPRSHAVYPWALGFSNHTRRSHQLQEVQIPDVWPSEELDRSYKELNADLHAYQRMSMSSGDFCVLYKEPRYEAAFDAVTTCFFIDTAPNLIAYIETVKHCLKPGGVWINLGPLLWHFEGGTPEKKTSSTSSSQSEAGRESQDRNRGIGESGSFELADEEVVKLVEHFGFNIVEHELVVGEAGYIQDPRSMLQNMYKPSFWMARKQLI</sequence>
<dbReference type="OrthoDB" id="978at2759"/>
<dbReference type="PANTHER" id="PTHR12303">
    <property type="entry name" value="CARNOSINE N-METHYLTRANSFERASE"/>
    <property type="match status" value="1"/>
</dbReference>
<keyword evidence="5" id="KW-0949">S-adenosyl-L-methionine</keyword>
<name>A0A9P8J633_AURME</name>
<reference evidence="7" key="2">
    <citation type="submission" date="2021-08" db="EMBL/GenBank/DDBJ databases">
        <authorList>
            <person name="Gostincar C."/>
            <person name="Sun X."/>
            <person name="Song Z."/>
            <person name="Gunde-Cimerman N."/>
        </authorList>
    </citation>
    <scope>NUCLEOTIDE SEQUENCE</scope>
    <source>
        <strain evidence="7">EXF-9911</strain>
    </source>
</reference>
<feature type="non-terminal residue" evidence="7">
    <location>
        <position position="1"/>
    </location>
</feature>
<evidence type="ECO:0000313" key="7">
    <source>
        <dbReference type="EMBL" id="KAG9686992.1"/>
    </source>
</evidence>
<organism evidence="7 8">
    <name type="scientific">Aureobasidium melanogenum</name>
    <name type="common">Aureobasidium pullulans var. melanogenum</name>
    <dbReference type="NCBI Taxonomy" id="46634"/>
    <lineage>
        <taxon>Eukaryota</taxon>
        <taxon>Fungi</taxon>
        <taxon>Dikarya</taxon>
        <taxon>Ascomycota</taxon>
        <taxon>Pezizomycotina</taxon>
        <taxon>Dothideomycetes</taxon>
        <taxon>Dothideomycetidae</taxon>
        <taxon>Dothideales</taxon>
        <taxon>Saccotheciaceae</taxon>
        <taxon>Aureobasidium</taxon>
    </lineage>
</organism>
<dbReference type="InterPro" id="IPR029063">
    <property type="entry name" value="SAM-dependent_MTases_sf"/>
</dbReference>
<gene>
    <name evidence="7" type="ORF">KCU76_g10635</name>
</gene>
<comment type="similarity">
    <text evidence="1">Belongs to the carnosine N-methyltransferase family.</text>
</comment>
<evidence type="ECO:0000256" key="5">
    <source>
        <dbReference type="ARBA" id="ARBA00022691"/>
    </source>
</evidence>
<feature type="compositionally biased region" description="Basic and acidic residues" evidence="6">
    <location>
        <begin position="355"/>
        <end position="365"/>
    </location>
</feature>
<dbReference type="Pfam" id="PF07942">
    <property type="entry name" value="CARME"/>
    <property type="match status" value="1"/>
</dbReference>
<proteinExistence type="inferred from homology"/>
<evidence type="ECO:0000256" key="6">
    <source>
        <dbReference type="SAM" id="MobiDB-lite"/>
    </source>
</evidence>
<reference evidence="7" key="1">
    <citation type="journal article" date="2021" name="J Fungi (Basel)">
        <title>Virulence traits and population genomics of the black yeast Aureobasidium melanogenum.</title>
        <authorList>
            <person name="Cernosa A."/>
            <person name="Sun X."/>
            <person name="Gostincar C."/>
            <person name="Fang C."/>
            <person name="Gunde-Cimerman N."/>
            <person name="Song Z."/>
        </authorList>
    </citation>
    <scope>NUCLEOTIDE SEQUENCE</scope>
    <source>
        <strain evidence="7">EXF-9911</strain>
    </source>
</reference>
<dbReference type="PANTHER" id="PTHR12303:SF6">
    <property type="entry name" value="CARNOSINE N-METHYLTRANSFERASE"/>
    <property type="match status" value="1"/>
</dbReference>
<evidence type="ECO:0000256" key="1">
    <source>
        <dbReference type="ARBA" id="ARBA00010086"/>
    </source>
</evidence>
<evidence type="ECO:0000256" key="4">
    <source>
        <dbReference type="ARBA" id="ARBA00022679"/>
    </source>
</evidence>
<dbReference type="SMART" id="SM01296">
    <property type="entry name" value="N2227"/>
    <property type="match status" value="1"/>
</dbReference>
<dbReference type="GO" id="GO:0030735">
    <property type="term" value="F:carnosine N-methyltransferase activity"/>
    <property type="evidence" value="ECO:0007669"/>
    <property type="project" value="UniProtKB-EC"/>
</dbReference>
<dbReference type="Proteomes" id="UP000779574">
    <property type="component" value="Unassembled WGS sequence"/>
</dbReference>